<dbReference type="Proteomes" id="UP000228775">
    <property type="component" value="Unassembled WGS sequence"/>
</dbReference>
<protein>
    <submittedName>
        <fullName evidence="1">Uncharacterized protein</fullName>
    </submittedName>
</protein>
<reference evidence="2" key="1">
    <citation type="submission" date="2017-09" db="EMBL/GenBank/DDBJ databases">
        <title>Depth-based differentiation of microbial function through sediment-hosted aquifers and enrichment of novel symbionts in the deep terrestrial subsurface.</title>
        <authorList>
            <person name="Probst A.J."/>
            <person name="Ladd B."/>
            <person name="Jarett J.K."/>
            <person name="Geller-Mcgrath D.E."/>
            <person name="Sieber C.M.K."/>
            <person name="Emerson J.B."/>
            <person name="Anantharaman K."/>
            <person name="Thomas B.C."/>
            <person name="Malmstrom R."/>
            <person name="Stieglmeier M."/>
            <person name="Klingl A."/>
            <person name="Woyke T."/>
            <person name="Ryan C.M."/>
            <person name="Banfield J.F."/>
        </authorList>
    </citation>
    <scope>NUCLEOTIDE SEQUENCE [LARGE SCALE GENOMIC DNA]</scope>
</reference>
<name>A0A2M7AWV2_9BACT</name>
<dbReference type="EMBL" id="PEVY01000057">
    <property type="protein sequence ID" value="PIU75066.1"/>
    <property type="molecule type" value="Genomic_DNA"/>
</dbReference>
<proteinExistence type="predicted"/>
<organism evidence="1 2">
    <name type="scientific">Candidatus Portnoybacteria bacterium CG06_land_8_20_14_3_00_39_12</name>
    <dbReference type="NCBI Taxonomy" id="1974809"/>
    <lineage>
        <taxon>Bacteria</taxon>
        <taxon>Candidatus Portnoyibacteriota</taxon>
    </lineage>
</organism>
<accession>A0A2M7AWV2</accession>
<evidence type="ECO:0000313" key="2">
    <source>
        <dbReference type="Proteomes" id="UP000228775"/>
    </source>
</evidence>
<evidence type="ECO:0000313" key="1">
    <source>
        <dbReference type="EMBL" id="PIU75066.1"/>
    </source>
</evidence>
<comment type="caution">
    <text evidence="1">The sequence shown here is derived from an EMBL/GenBank/DDBJ whole genome shotgun (WGS) entry which is preliminary data.</text>
</comment>
<dbReference type="AlphaFoldDB" id="A0A2M7AWV2"/>
<sequence length="275" mass="31937">MERKVFLVVMILIVGVIATQFVFAQEFKQDIFAGVVLPLNDFFNIRQGWQFGKVFVVDGEVQKLWDDKTMAMLWLRPNPWHTGFGVGLGYKEYPVKQTESADNLLLAVSLQANTRFVGCKLWFDDQIYLRALGRFMSADKLETNNFQVGLVKNLSPFNFEAIYGFKNWRPYDGNALGITSQRRLRLGVPLEVGASAMEIGYQTMSQRFSSETEAWRLRSWLGVYWTWQVGVLDFDLSYNFGKFEQARIWRVSKVDNHYLALKIILGQEIKELKRR</sequence>
<gene>
    <name evidence="1" type="ORF">COS76_02805</name>
</gene>